<evidence type="ECO:0000313" key="4">
    <source>
        <dbReference type="Proteomes" id="UP000193560"/>
    </source>
</evidence>
<gene>
    <name evidence="3" type="ORF">BCR42DRAFT_419355</name>
</gene>
<proteinExistence type="predicted"/>
<name>A0A1X2IB70_9FUNG</name>
<dbReference type="PROSITE" id="PS50020">
    <property type="entry name" value="WW_DOMAIN_2"/>
    <property type="match status" value="1"/>
</dbReference>
<dbReference type="AlphaFoldDB" id="A0A1X2IB70"/>
<comment type="caution">
    <text evidence="3">The sequence shown here is derived from an EMBL/GenBank/DDBJ whole genome shotgun (WGS) entry which is preliminary data.</text>
</comment>
<keyword evidence="4" id="KW-1185">Reference proteome</keyword>
<feature type="compositionally biased region" description="Low complexity" evidence="1">
    <location>
        <begin position="157"/>
        <end position="175"/>
    </location>
</feature>
<protein>
    <recommendedName>
        <fullName evidence="2">WW domain-containing protein</fullName>
    </recommendedName>
</protein>
<dbReference type="EMBL" id="MCGE01000017">
    <property type="protein sequence ID" value="ORZ13186.1"/>
    <property type="molecule type" value="Genomic_DNA"/>
</dbReference>
<dbReference type="PROSITE" id="PS01159">
    <property type="entry name" value="WW_DOMAIN_1"/>
    <property type="match status" value="1"/>
</dbReference>
<feature type="compositionally biased region" description="Basic and acidic residues" evidence="1">
    <location>
        <begin position="7"/>
        <end position="17"/>
    </location>
</feature>
<dbReference type="Proteomes" id="UP000193560">
    <property type="component" value="Unassembled WGS sequence"/>
</dbReference>
<sequence length="281" mass="32237">MLQNKSNTKELVESNKTDDDDNSNNLPETQLLENTMNNNNDSREAILTGDDEATDTNDTTAKEHLPLEKESKDSASDQDIMTAWTEAWDDQSQAYYWWNTITYETTWDNPNDTNAAIVTATATASEQQQTSPEKNELDSVLDTIDTKVRARLDGPNSSTQAPSSLSASAYPYGSYNDPSTSASDHNLGATDPYRFQAFFNTKTGRFQNTNDVAQRHPDQYTMEARAKRQMEHYFDVEAYQAERNQQLEQGRKRSLSRKEIERFKRAKKEKKANRMREWLRD</sequence>
<reference evidence="3 4" key="1">
    <citation type="submission" date="2016-07" db="EMBL/GenBank/DDBJ databases">
        <title>Pervasive Adenine N6-methylation of Active Genes in Fungi.</title>
        <authorList>
            <consortium name="DOE Joint Genome Institute"/>
            <person name="Mondo S.J."/>
            <person name="Dannebaum R.O."/>
            <person name="Kuo R.C."/>
            <person name="Labutti K."/>
            <person name="Haridas S."/>
            <person name="Kuo A."/>
            <person name="Salamov A."/>
            <person name="Ahrendt S.R."/>
            <person name="Lipzen A."/>
            <person name="Sullivan W."/>
            <person name="Andreopoulos W.B."/>
            <person name="Clum A."/>
            <person name="Lindquist E."/>
            <person name="Daum C."/>
            <person name="Ramamoorthy G.K."/>
            <person name="Gryganskyi A."/>
            <person name="Culley D."/>
            <person name="Magnuson J.K."/>
            <person name="James T.Y."/>
            <person name="O'Malley M.A."/>
            <person name="Stajich J.E."/>
            <person name="Spatafora J.W."/>
            <person name="Visel A."/>
            <person name="Grigoriev I.V."/>
        </authorList>
    </citation>
    <scope>NUCLEOTIDE SEQUENCE [LARGE SCALE GENOMIC DNA]</scope>
    <source>
        <strain evidence="3 4">NRRL 1336</strain>
    </source>
</reference>
<accession>A0A1X2IB70</accession>
<evidence type="ECO:0000259" key="2">
    <source>
        <dbReference type="PROSITE" id="PS50020"/>
    </source>
</evidence>
<organism evidence="3 4">
    <name type="scientific">Absidia repens</name>
    <dbReference type="NCBI Taxonomy" id="90262"/>
    <lineage>
        <taxon>Eukaryota</taxon>
        <taxon>Fungi</taxon>
        <taxon>Fungi incertae sedis</taxon>
        <taxon>Mucoromycota</taxon>
        <taxon>Mucoromycotina</taxon>
        <taxon>Mucoromycetes</taxon>
        <taxon>Mucorales</taxon>
        <taxon>Cunninghamellaceae</taxon>
        <taxon>Absidia</taxon>
    </lineage>
</organism>
<evidence type="ECO:0000313" key="3">
    <source>
        <dbReference type="EMBL" id="ORZ13186.1"/>
    </source>
</evidence>
<feature type="region of interest" description="Disordered" evidence="1">
    <location>
        <begin position="150"/>
        <end position="188"/>
    </location>
</feature>
<dbReference type="CDD" id="cd00201">
    <property type="entry name" value="WW"/>
    <property type="match status" value="1"/>
</dbReference>
<feature type="compositionally biased region" description="Polar residues" evidence="1">
    <location>
        <begin position="26"/>
        <end position="40"/>
    </location>
</feature>
<dbReference type="SUPFAM" id="SSF51045">
    <property type="entry name" value="WW domain"/>
    <property type="match status" value="1"/>
</dbReference>
<dbReference type="InterPro" id="IPR036020">
    <property type="entry name" value="WW_dom_sf"/>
</dbReference>
<evidence type="ECO:0000256" key="1">
    <source>
        <dbReference type="SAM" id="MobiDB-lite"/>
    </source>
</evidence>
<dbReference type="InterPro" id="IPR001202">
    <property type="entry name" value="WW_dom"/>
</dbReference>
<dbReference type="OrthoDB" id="2444812at2759"/>
<dbReference type="Gene3D" id="2.20.70.10">
    <property type="match status" value="1"/>
</dbReference>
<feature type="domain" description="WW" evidence="2">
    <location>
        <begin position="78"/>
        <end position="112"/>
    </location>
</feature>
<feature type="region of interest" description="Disordered" evidence="1">
    <location>
        <begin position="1"/>
        <end position="77"/>
    </location>
</feature>
<feature type="compositionally biased region" description="Basic and acidic residues" evidence="1">
    <location>
        <begin position="60"/>
        <end position="75"/>
    </location>
</feature>